<proteinExistence type="predicted"/>
<evidence type="ECO:0000259" key="3">
    <source>
        <dbReference type="PROSITE" id="PS50801"/>
    </source>
</evidence>
<evidence type="ECO:0000256" key="2">
    <source>
        <dbReference type="SAM" id="Phobius"/>
    </source>
</evidence>
<dbReference type="PANTHER" id="PTHR11814">
    <property type="entry name" value="SULFATE TRANSPORTER"/>
    <property type="match status" value="1"/>
</dbReference>
<keyword evidence="2" id="KW-0812">Transmembrane</keyword>
<sequence>MQYTILVKRCVWVVSFLATFFLSLPYGVAIGVSFSILVVIFQTQFRNGSEMAQVLDTDLYKNPKVYNKMKAIEGVKIVSYCSPLYFANAEIFRRKVIKKTGLDPGKMLLARKKFLKKQQEKENQERKAKQSQEKAAARKRKVSSLVTMKIQTISQIDLQSDFYTTGVSSNNMPMSYINPYCDVMNSADQLPEPEPASSPPVMMEMQPVPFHTLILDLGGVCFIDLMGIKVLTKITTVLTCNLSNLSCDLAQVFEELEAGGVFEESSITPNHIFLSVHDAVLFAQHKSLTPVNTEQEDRKRVKLAFDVEEEEQDLEQELF</sequence>
<protein>
    <recommendedName>
        <fullName evidence="3">STAS domain-containing protein</fullName>
    </recommendedName>
</protein>
<feature type="coiled-coil region" evidence="1">
    <location>
        <begin position="112"/>
        <end position="141"/>
    </location>
</feature>
<evidence type="ECO:0000313" key="4">
    <source>
        <dbReference type="EMBL" id="KAK3519021.1"/>
    </source>
</evidence>
<dbReference type="AlphaFoldDB" id="A0AAE0QEJ7"/>
<dbReference type="InterPro" id="IPR001902">
    <property type="entry name" value="SLC26A/SulP_fam"/>
</dbReference>
<keyword evidence="1" id="KW-0175">Coiled coil</keyword>
<keyword evidence="2" id="KW-1133">Transmembrane helix</keyword>
<feature type="transmembrane region" description="Helical" evidence="2">
    <location>
        <begin position="12"/>
        <end position="41"/>
    </location>
</feature>
<dbReference type="InterPro" id="IPR036513">
    <property type="entry name" value="STAS_dom_sf"/>
</dbReference>
<dbReference type="EMBL" id="JAUCMX010000017">
    <property type="protein sequence ID" value="KAK3519021.1"/>
    <property type="molecule type" value="Genomic_DNA"/>
</dbReference>
<keyword evidence="5" id="KW-1185">Reference proteome</keyword>
<name>A0AAE0QEJ7_9TELE</name>
<dbReference type="GO" id="GO:0016020">
    <property type="term" value="C:membrane"/>
    <property type="evidence" value="ECO:0007669"/>
    <property type="project" value="InterPro"/>
</dbReference>
<accession>A0AAE0QEJ7</accession>
<keyword evidence="2" id="KW-0472">Membrane</keyword>
<dbReference type="Pfam" id="PF01740">
    <property type="entry name" value="STAS"/>
    <property type="match status" value="1"/>
</dbReference>
<dbReference type="Gene3D" id="3.30.750.24">
    <property type="entry name" value="STAS domain"/>
    <property type="match status" value="1"/>
</dbReference>
<dbReference type="InterPro" id="IPR002645">
    <property type="entry name" value="STAS_dom"/>
</dbReference>
<evidence type="ECO:0000313" key="5">
    <source>
        <dbReference type="Proteomes" id="UP001274896"/>
    </source>
</evidence>
<evidence type="ECO:0000256" key="1">
    <source>
        <dbReference type="SAM" id="Coils"/>
    </source>
</evidence>
<dbReference type="Proteomes" id="UP001274896">
    <property type="component" value="Unassembled WGS sequence"/>
</dbReference>
<organism evidence="4 5">
    <name type="scientific">Hemibagrus guttatus</name>
    <dbReference type="NCBI Taxonomy" id="175788"/>
    <lineage>
        <taxon>Eukaryota</taxon>
        <taxon>Metazoa</taxon>
        <taxon>Chordata</taxon>
        <taxon>Craniata</taxon>
        <taxon>Vertebrata</taxon>
        <taxon>Euteleostomi</taxon>
        <taxon>Actinopterygii</taxon>
        <taxon>Neopterygii</taxon>
        <taxon>Teleostei</taxon>
        <taxon>Ostariophysi</taxon>
        <taxon>Siluriformes</taxon>
        <taxon>Bagridae</taxon>
        <taxon>Hemibagrus</taxon>
    </lineage>
</organism>
<dbReference type="SUPFAM" id="SSF52091">
    <property type="entry name" value="SpoIIaa-like"/>
    <property type="match status" value="1"/>
</dbReference>
<comment type="caution">
    <text evidence="4">The sequence shown here is derived from an EMBL/GenBank/DDBJ whole genome shotgun (WGS) entry which is preliminary data.</text>
</comment>
<feature type="domain" description="STAS" evidence="3">
    <location>
        <begin position="65"/>
        <end position="283"/>
    </location>
</feature>
<reference evidence="4" key="1">
    <citation type="submission" date="2023-06" db="EMBL/GenBank/DDBJ databases">
        <title>Male Hemibagrus guttatus genome.</title>
        <authorList>
            <person name="Bian C."/>
        </authorList>
    </citation>
    <scope>NUCLEOTIDE SEQUENCE</scope>
    <source>
        <strain evidence="4">Male_cb2023</strain>
        <tissue evidence="4">Muscle</tissue>
    </source>
</reference>
<gene>
    <name evidence="4" type="ORF">QTP70_016163</name>
</gene>
<dbReference type="GO" id="GO:0055085">
    <property type="term" value="P:transmembrane transport"/>
    <property type="evidence" value="ECO:0007669"/>
    <property type="project" value="InterPro"/>
</dbReference>
<dbReference type="PROSITE" id="PS50801">
    <property type="entry name" value="STAS"/>
    <property type="match status" value="1"/>
</dbReference>